<organism evidence="4 5">
    <name type="scientific">Oidiodendron maius (strain Zn)</name>
    <dbReference type="NCBI Taxonomy" id="913774"/>
    <lineage>
        <taxon>Eukaryota</taxon>
        <taxon>Fungi</taxon>
        <taxon>Dikarya</taxon>
        <taxon>Ascomycota</taxon>
        <taxon>Pezizomycotina</taxon>
        <taxon>Leotiomycetes</taxon>
        <taxon>Leotiomycetes incertae sedis</taxon>
        <taxon>Myxotrichaceae</taxon>
        <taxon>Oidiodendron</taxon>
    </lineage>
</organism>
<evidence type="ECO:0000313" key="4">
    <source>
        <dbReference type="EMBL" id="KIM98693.1"/>
    </source>
</evidence>
<feature type="non-terminal residue" evidence="4">
    <location>
        <position position="157"/>
    </location>
</feature>
<dbReference type="GO" id="GO:0005737">
    <property type="term" value="C:cytoplasm"/>
    <property type="evidence" value="ECO:0007669"/>
    <property type="project" value="TreeGrafter"/>
</dbReference>
<evidence type="ECO:0000256" key="3">
    <source>
        <dbReference type="PROSITE-ProRule" id="PRU00023"/>
    </source>
</evidence>
<dbReference type="Gene3D" id="1.25.40.20">
    <property type="entry name" value="Ankyrin repeat-containing domain"/>
    <property type="match status" value="2"/>
</dbReference>
<dbReference type="HOGENOM" id="CLU_000134_18_9_1"/>
<dbReference type="InterPro" id="IPR002110">
    <property type="entry name" value="Ankyrin_rpt"/>
</dbReference>
<dbReference type="Pfam" id="PF12796">
    <property type="entry name" value="Ank_2"/>
    <property type="match status" value="2"/>
</dbReference>
<feature type="repeat" description="ANK" evidence="3">
    <location>
        <begin position="136"/>
        <end position="157"/>
    </location>
</feature>
<evidence type="ECO:0000256" key="2">
    <source>
        <dbReference type="ARBA" id="ARBA00023043"/>
    </source>
</evidence>
<feature type="non-terminal residue" evidence="4">
    <location>
        <position position="1"/>
    </location>
</feature>
<dbReference type="SUPFAM" id="SSF48403">
    <property type="entry name" value="Ankyrin repeat"/>
    <property type="match status" value="1"/>
</dbReference>
<dbReference type="Proteomes" id="UP000054321">
    <property type="component" value="Unassembled WGS sequence"/>
</dbReference>
<dbReference type="SMART" id="SM00248">
    <property type="entry name" value="ANK"/>
    <property type="match status" value="4"/>
</dbReference>
<dbReference type="STRING" id="913774.A0A0C3CI98"/>
<dbReference type="InParanoid" id="A0A0C3CI98"/>
<name>A0A0C3CI98_OIDMZ</name>
<dbReference type="OrthoDB" id="427518at2759"/>
<feature type="repeat" description="ANK" evidence="3">
    <location>
        <begin position="1"/>
        <end position="30"/>
    </location>
</feature>
<proteinExistence type="predicted"/>
<evidence type="ECO:0000313" key="5">
    <source>
        <dbReference type="Proteomes" id="UP000054321"/>
    </source>
</evidence>
<dbReference type="InterPro" id="IPR036770">
    <property type="entry name" value="Ankyrin_rpt-contain_sf"/>
</dbReference>
<keyword evidence="5" id="KW-1185">Reference proteome</keyword>
<reference evidence="4 5" key="1">
    <citation type="submission" date="2014-04" db="EMBL/GenBank/DDBJ databases">
        <authorList>
            <consortium name="DOE Joint Genome Institute"/>
            <person name="Kuo A."/>
            <person name="Martino E."/>
            <person name="Perotto S."/>
            <person name="Kohler A."/>
            <person name="Nagy L.G."/>
            <person name="Floudas D."/>
            <person name="Copeland A."/>
            <person name="Barry K.W."/>
            <person name="Cichocki N."/>
            <person name="Veneault-Fourrey C."/>
            <person name="LaButti K."/>
            <person name="Lindquist E.A."/>
            <person name="Lipzen A."/>
            <person name="Lundell T."/>
            <person name="Morin E."/>
            <person name="Murat C."/>
            <person name="Sun H."/>
            <person name="Tunlid A."/>
            <person name="Henrissat B."/>
            <person name="Grigoriev I.V."/>
            <person name="Hibbett D.S."/>
            <person name="Martin F."/>
            <person name="Nordberg H.P."/>
            <person name="Cantor M.N."/>
            <person name="Hua S.X."/>
        </authorList>
    </citation>
    <scope>NUCLEOTIDE SEQUENCE [LARGE SCALE GENOMIC DNA]</scope>
    <source>
        <strain evidence="4 5">Zn</strain>
    </source>
</reference>
<dbReference type="PROSITE" id="PS50297">
    <property type="entry name" value="ANK_REP_REGION"/>
    <property type="match status" value="4"/>
</dbReference>
<gene>
    <name evidence="4" type="ORF">OIDMADRAFT_86071</name>
</gene>
<dbReference type="AlphaFoldDB" id="A0A0C3CI98"/>
<dbReference type="EMBL" id="KN832880">
    <property type="protein sequence ID" value="KIM98693.1"/>
    <property type="molecule type" value="Genomic_DNA"/>
</dbReference>
<keyword evidence="2 3" id="KW-0040">ANK repeat</keyword>
<feature type="repeat" description="ANK" evidence="3">
    <location>
        <begin position="34"/>
        <end position="66"/>
    </location>
</feature>
<reference evidence="5" key="2">
    <citation type="submission" date="2015-01" db="EMBL/GenBank/DDBJ databases">
        <title>Evolutionary Origins and Diversification of the Mycorrhizal Mutualists.</title>
        <authorList>
            <consortium name="DOE Joint Genome Institute"/>
            <consortium name="Mycorrhizal Genomics Consortium"/>
            <person name="Kohler A."/>
            <person name="Kuo A."/>
            <person name="Nagy L.G."/>
            <person name="Floudas D."/>
            <person name="Copeland A."/>
            <person name="Barry K.W."/>
            <person name="Cichocki N."/>
            <person name="Veneault-Fourrey C."/>
            <person name="LaButti K."/>
            <person name="Lindquist E.A."/>
            <person name="Lipzen A."/>
            <person name="Lundell T."/>
            <person name="Morin E."/>
            <person name="Murat C."/>
            <person name="Riley R."/>
            <person name="Ohm R."/>
            <person name="Sun H."/>
            <person name="Tunlid A."/>
            <person name="Henrissat B."/>
            <person name="Grigoriev I.V."/>
            <person name="Hibbett D.S."/>
            <person name="Martin F."/>
        </authorList>
    </citation>
    <scope>NUCLEOTIDE SEQUENCE [LARGE SCALE GENOMIC DNA]</scope>
    <source>
        <strain evidence="5">Zn</strain>
    </source>
</reference>
<dbReference type="PANTHER" id="PTHR24198">
    <property type="entry name" value="ANKYRIN REPEAT AND PROTEIN KINASE DOMAIN-CONTAINING PROTEIN"/>
    <property type="match status" value="1"/>
</dbReference>
<protein>
    <submittedName>
        <fullName evidence="4">Uncharacterized protein</fullName>
    </submittedName>
</protein>
<dbReference type="PROSITE" id="PS50088">
    <property type="entry name" value="ANK_REPEAT"/>
    <property type="match status" value="4"/>
</dbReference>
<sequence length="157" mass="17044">TALHVAAYFGYVPLADLLLKTSAHIEEIRATDSQGLQPLYWACRRGHMNMVQKLCKAGADVSYQQTFVEHGLTALHGAVMSEKSEITEYLLNHNAAVDVPNKYWGSALYIAADMKQLAIAQQLLSKKADPNLASGDEGNPLNAAAYSGSLEIVKLLV</sequence>
<evidence type="ECO:0000256" key="1">
    <source>
        <dbReference type="ARBA" id="ARBA00022737"/>
    </source>
</evidence>
<dbReference type="PANTHER" id="PTHR24198:SF165">
    <property type="entry name" value="ANKYRIN REPEAT-CONTAINING PROTEIN-RELATED"/>
    <property type="match status" value="1"/>
</dbReference>
<accession>A0A0C3CI98</accession>
<feature type="repeat" description="ANK" evidence="3">
    <location>
        <begin position="70"/>
        <end position="102"/>
    </location>
</feature>
<keyword evidence="1" id="KW-0677">Repeat</keyword>